<dbReference type="Proteomes" id="UP000032309">
    <property type="component" value="Unassembled WGS sequence"/>
</dbReference>
<name>A0ABQ0JT96_9BACT</name>
<protein>
    <submittedName>
        <fullName evidence="1">TonB-linked outer membrane receptor</fullName>
    </submittedName>
</protein>
<evidence type="ECO:0000313" key="1">
    <source>
        <dbReference type="EMBL" id="GAN31935.1"/>
    </source>
</evidence>
<accession>A0ABQ0JT96</accession>
<dbReference type="EMBL" id="BAFN01000001">
    <property type="protein sequence ID" value="GAN31935.1"/>
    <property type="molecule type" value="Genomic_DNA"/>
</dbReference>
<dbReference type="EMBL" id="BAFN01000001">
    <property type="protein sequence ID" value="GAN35344.1"/>
    <property type="molecule type" value="Genomic_DNA"/>
</dbReference>
<gene>
    <name evidence="1" type="ORF">BROSI_A0439</name>
    <name evidence="2" type="ORF">BROSI_A3895</name>
</gene>
<comment type="caution">
    <text evidence="1">The sequence shown here is derived from an EMBL/GenBank/DDBJ whole genome shotgun (WGS) entry which is preliminary data.</text>
</comment>
<evidence type="ECO:0000313" key="3">
    <source>
        <dbReference type="Proteomes" id="UP000032309"/>
    </source>
</evidence>
<keyword evidence="3" id="KW-1185">Reference proteome</keyword>
<organism evidence="1 3">
    <name type="scientific">Candidatus Brocadia sinica JPN1</name>
    <dbReference type="NCBI Taxonomy" id="1197129"/>
    <lineage>
        <taxon>Bacteria</taxon>
        <taxon>Pseudomonadati</taxon>
        <taxon>Planctomycetota</taxon>
        <taxon>Candidatus Brocadiia</taxon>
        <taxon>Candidatus Brocadiales</taxon>
        <taxon>Candidatus Brocadiaceae</taxon>
        <taxon>Candidatus Brocadia</taxon>
    </lineage>
</organism>
<dbReference type="RefSeq" id="WP_157842326.1">
    <property type="nucleotide sequence ID" value="NZ_BAFN01000001.1"/>
</dbReference>
<proteinExistence type="predicted"/>
<reference evidence="1" key="2">
    <citation type="journal article" date="2015" name="J. Bacteriol.">
        <title>Draft Genome Sequence of an Anaerobic Ammonium-Oxidizing Bacterium, 'Candidatus Brocadia sinica'.</title>
        <authorList>
            <person name="Oshiki M."/>
            <person name="Shinyako-Hata K."/>
            <person name="Satoh H."/>
            <person name="Okabe S."/>
        </authorList>
    </citation>
    <scope>NUCLEOTIDE SEQUENCE</scope>
    <source>
        <strain evidence="1">JPN1</strain>
    </source>
</reference>
<evidence type="ECO:0000313" key="2">
    <source>
        <dbReference type="EMBL" id="GAN35344.1"/>
    </source>
</evidence>
<reference evidence="3" key="1">
    <citation type="journal article" date="2015" name="Genome Announc.">
        <title>Draft Genome Sequence of an Anaerobic Ammonium-Oxidizing Bacterium, "Candidatus Brocadia sinica".</title>
        <authorList>
            <person name="Oshiki M."/>
            <person name="Shinyako-Hata K."/>
            <person name="Satoh H."/>
            <person name="Okabe S."/>
        </authorList>
    </citation>
    <scope>NUCLEOTIDE SEQUENCE [LARGE SCALE GENOMIC DNA]</scope>
    <source>
        <strain evidence="3">JPN1</strain>
    </source>
</reference>
<sequence length="189" mass="20582">MKIGRMKKGLFGLTLLLMIFMVGQICLAGQNDGKIGIGRIKISNDDEVVKKTFQGGSSSGKKVILYASFTSDAESSIDGADLPICLPVLEKDSAYMYVAFRVTKATTADIKWIIDGPGSIHITHNEDGFVDPIDGGTLKPGYWYFAWFKLDPSGLSVNTVSSSYTFTGKVSIAGKDDWEDDSCKFQIVK</sequence>
<keyword evidence="1" id="KW-0675">Receptor</keyword>